<proteinExistence type="predicted"/>
<organism evidence="2 3">
    <name type="scientific">Methanobacterium paludis (strain DSM 25820 / JCM 18151 / SWAN1)</name>
    <dbReference type="NCBI Taxonomy" id="868131"/>
    <lineage>
        <taxon>Archaea</taxon>
        <taxon>Methanobacteriati</taxon>
        <taxon>Methanobacteriota</taxon>
        <taxon>Methanomada group</taxon>
        <taxon>Methanobacteria</taxon>
        <taxon>Methanobacteriales</taxon>
        <taxon>Methanobacteriaceae</taxon>
        <taxon>Methanobacterium</taxon>
    </lineage>
</organism>
<dbReference type="AlphaFoldDB" id="F6D863"/>
<dbReference type="EMBL" id="CP002772">
    <property type="protein sequence ID" value="AEG17208.1"/>
    <property type="molecule type" value="Genomic_DNA"/>
</dbReference>
<dbReference type="Gene3D" id="3.20.20.140">
    <property type="entry name" value="Metal-dependent hydrolases"/>
    <property type="match status" value="1"/>
</dbReference>
<dbReference type="RefSeq" id="WP_013824710.1">
    <property type="nucleotide sequence ID" value="NC_015574.1"/>
</dbReference>
<dbReference type="PANTHER" id="PTHR42924">
    <property type="entry name" value="EXONUCLEASE"/>
    <property type="match status" value="1"/>
</dbReference>
<dbReference type="Proteomes" id="UP000009231">
    <property type="component" value="Chromosome"/>
</dbReference>
<dbReference type="SUPFAM" id="SSF89550">
    <property type="entry name" value="PHP domain-like"/>
    <property type="match status" value="1"/>
</dbReference>
<accession>F6D863</accession>
<dbReference type="GO" id="GO:0035312">
    <property type="term" value="F:5'-3' DNA exonuclease activity"/>
    <property type="evidence" value="ECO:0007669"/>
    <property type="project" value="TreeGrafter"/>
</dbReference>
<keyword evidence="3" id="KW-1185">Reference proteome</keyword>
<gene>
    <name evidence="2" type="ordered locus">MSWAN_0162</name>
</gene>
<dbReference type="STRING" id="868131.MSWAN_0162"/>
<dbReference type="InterPro" id="IPR003141">
    <property type="entry name" value="Pol/His_phosphatase_N"/>
</dbReference>
<dbReference type="CDD" id="cd07432">
    <property type="entry name" value="PHP_HisPPase"/>
    <property type="match status" value="1"/>
</dbReference>
<dbReference type="GeneID" id="10667639"/>
<dbReference type="InterPro" id="IPR052018">
    <property type="entry name" value="PHP_domain"/>
</dbReference>
<dbReference type="Pfam" id="PF13263">
    <property type="entry name" value="PHP_C"/>
    <property type="match status" value="1"/>
</dbReference>
<dbReference type="InterPro" id="IPR016195">
    <property type="entry name" value="Pol/histidinol_Pase-like"/>
</dbReference>
<dbReference type="GO" id="GO:0004534">
    <property type="term" value="F:5'-3' RNA exonuclease activity"/>
    <property type="evidence" value="ECO:0007669"/>
    <property type="project" value="TreeGrafter"/>
</dbReference>
<dbReference type="Pfam" id="PF02811">
    <property type="entry name" value="PHP"/>
    <property type="match status" value="1"/>
</dbReference>
<sequence>MKYDFHTHSKYSPDSWMEPETMVKTAVKKGLSGIAVTDHNTIKGGLETKKFERKNFKVIVGSEISTERGEVIGLFLSEDILSHKFSAVIDKIKEQNGLVVLPHPFDELRGNGLKPTEDDAGLIDYVEIFNSRCFLSKYNEKAKEYAKKHGLNVIAGSDAHFAHEIGNAGIDTGSEDPADAFKEGDFTIFGQKSSFINLGLTKVLKTWKKTSSG</sequence>
<dbReference type="PANTHER" id="PTHR42924:SF3">
    <property type="entry name" value="POLYMERASE_HISTIDINOL PHOSPHATASE N-TERMINAL DOMAIN-CONTAINING PROTEIN"/>
    <property type="match status" value="1"/>
</dbReference>
<reference evidence="2 3" key="1">
    <citation type="journal article" date="2014" name="Int. J. Syst. Evol. Microbiol.">
        <title>Methanobacterium paludis sp. nov. and a novel strain of Methanobacterium lacus isolated from northern peatlands.</title>
        <authorList>
            <person name="Cadillo-Quiroz H."/>
            <person name="Brauer S.L."/>
            <person name="Goodson N."/>
            <person name="Yavitt J.B."/>
            <person name="Zinder S.H."/>
        </authorList>
    </citation>
    <scope>NUCLEOTIDE SEQUENCE [LARGE SCALE GENOMIC DNA]</scope>
    <source>
        <strain evidence="3">DSM 25820 / JCM 18151 / SWAN1</strain>
    </source>
</reference>
<dbReference type="HOGENOM" id="CLU_072983_3_0_2"/>
<evidence type="ECO:0000313" key="2">
    <source>
        <dbReference type="EMBL" id="AEG17208.1"/>
    </source>
</evidence>
<name>F6D863_METPW</name>
<evidence type="ECO:0000313" key="3">
    <source>
        <dbReference type="Proteomes" id="UP000009231"/>
    </source>
</evidence>
<dbReference type="KEGG" id="mew:MSWAN_0162"/>
<evidence type="ECO:0000259" key="1">
    <source>
        <dbReference type="SMART" id="SM00481"/>
    </source>
</evidence>
<feature type="domain" description="Polymerase/histidinol phosphatase N-terminal" evidence="1">
    <location>
        <begin position="3"/>
        <end position="68"/>
    </location>
</feature>
<dbReference type="SMART" id="SM00481">
    <property type="entry name" value="POLIIIAc"/>
    <property type="match status" value="1"/>
</dbReference>
<dbReference type="InterPro" id="IPR004013">
    <property type="entry name" value="PHP_dom"/>
</dbReference>
<protein>
    <submittedName>
        <fullName evidence="2">PHP domain protein</fullName>
    </submittedName>
</protein>
<dbReference type="eggNOG" id="arCOG00302">
    <property type="taxonomic scope" value="Archaea"/>
</dbReference>
<dbReference type="OrthoDB" id="63337at2157"/>